<dbReference type="Gene3D" id="3.40.190.10">
    <property type="entry name" value="Periplasmic binding protein-like II"/>
    <property type="match status" value="2"/>
</dbReference>
<keyword evidence="3 4" id="KW-0732">Signal</keyword>
<dbReference type="PROSITE" id="PS51318">
    <property type="entry name" value="TAT"/>
    <property type="match status" value="1"/>
</dbReference>
<dbReference type="GO" id="GO:0042956">
    <property type="term" value="P:maltodextrin transmembrane transport"/>
    <property type="evidence" value="ECO:0007669"/>
    <property type="project" value="TreeGrafter"/>
</dbReference>
<feature type="chain" id="PRO_5014139231" evidence="4">
    <location>
        <begin position="25"/>
        <end position="417"/>
    </location>
</feature>
<dbReference type="RefSeq" id="WP_101638132.1">
    <property type="nucleotide sequence ID" value="NZ_PKHA01000005.1"/>
</dbReference>
<evidence type="ECO:0000256" key="2">
    <source>
        <dbReference type="ARBA" id="ARBA00022448"/>
    </source>
</evidence>
<dbReference type="GO" id="GO:1901982">
    <property type="term" value="F:maltose binding"/>
    <property type="evidence" value="ECO:0007669"/>
    <property type="project" value="TreeGrafter"/>
</dbReference>
<comment type="similarity">
    <text evidence="1">Belongs to the bacterial solute-binding protein 1 family.</text>
</comment>
<organism evidence="5 6">
    <name type="scientific">Actinomyces urogenitalis</name>
    <dbReference type="NCBI Taxonomy" id="103621"/>
    <lineage>
        <taxon>Bacteria</taxon>
        <taxon>Bacillati</taxon>
        <taxon>Actinomycetota</taxon>
        <taxon>Actinomycetes</taxon>
        <taxon>Actinomycetales</taxon>
        <taxon>Actinomycetaceae</taxon>
        <taxon>Actinomyces</taxon>
    </lineage>
</organism>
<dbReference type="GO" id="GO:0055052">
    <property type="term" value="C:ATP-binding cassette (ABC) transporter complex, substrate-binding subunit-containing"/>
    <property type="evidence" value="ECO:0007669"/>
    <property type="project" value="TreeGrafter"/>
</dbReference>
<gene>
    <name evidence="5" type="ORF">CYJ26_06070</name>
</gene>
<dbReference type="EMBL" id="PKHA01000005">
    <property type="protein sequence ID" value="PKY98664.1"/>
    <property type="molecule type" value="Genomic_DNA"/>
</dbReference>
<comment type="caution">
    <text evidence="5">The sequence shown here is derived from an EMBL/GenBank/DDBJ whole genome shotgun (WGS) entry which is preliminary data.</text>
</comment>
<accession>A0A2I1KSR3</accession>
<evidence type="ECO:0000256" key="1">
    <source>
        <dbReference type="ARBA" id="ARBA00008520"/>
    </source>
</evidence>
<dbReference type="GO" id="GO:0015768">
    <property type="term" value="P:maltose transport"/>
    <property type="evidence" value="ECO:0007669"/>
    <property type="project" value="TreeGrafter"/>
</dbReference>
<proteinExistence type="inferred from homology"/>
<dbReference type="Proteomes" id="UP000234778">
    <property type="component" value="Unassembled WGS sequence"/>
</dbReference>
<evidence type="ECO:0000256" key="3">
    <source>
        <dbReference type="ARBA" id="ARBA00022729"/>
    </source>
</evidence>
<dbReference type="GeneID" id="81708497"/>
<keyword evidence="2" id="KW-0813">Transport</keyword>
<sequence length="417" mass="43900">MSATMPMTSIARRRLLQGTALALAAVPLAACGGGGGTKSGSGDVTTLKILDYYADDPDNGIFAETLEAAAKKVGVTIERETVNGTILIQKVLQMSSSRTLPDLLMLDNPDLQQIAATGALTPLGDLGFKADGFIDGFVGAGTYDGELYGMGPCANTLGLYYNKDLLDAAGVAVPTTWDELKAAAKTLTSGDTYGIAFCAKASYEGSWQFLPFFWSAGADETDIATPEAASALQLWVDLVREGSASESVLNWSETELGEQFTSAKAAMVIDGPWLTTTFDKSDVNWAVAEIPVPAAGDTAVAPLGGELWTIPQTGDQAKQAKAMELLQALLDDDTVLELNTTRFTIPTKEAVDAAYIEALPQMESLVTAVNNGRSRTAQLGEAWPKTAEALYNAIQSALTGKEEPLAALETAKSDFLS</sequence>
<dbReference type="AlphaFoldDB" id="A0A2I1KSR3"/>
<reference evidence="5 6" key="1">
    <citation type="submission" date="2017-12" db="EMBL/GenBank/DDBJ databases">
        <title>Phylogenetic diversity of female urinary microbiome.</title>
        <authorList>
            <person name="Thomas-White K."/>
            <person name="Wolfe A.J."/>
        </authorList>
    </citation>
    <scope>NUCLEOTIDE SEQUENCE [LARGE SCALE GENOMIC DNA]</scope>
    <source>
        <strain evidence="5 6">UMB0319</strain>
    </source>
</reference>
<evidence type="ECO:0000313" key="5">
    <source>
        <dbReference type="EMBL" id="PKY98664.1"/>
    </source>
</evidence>
<evidence type="ECO:0000256" key="4">
    <source>
        <dbReference type="SAM" id="SignalP"/>
    </source>
</evidence>
<evidence type="ECO:0000313" key="6">
    <source>
        <dbReference type="Proteomes" id="UP000234778"/>
    </source>
</evidence>
<name>A0A2I1KSR3_9ACTO</name>
<dbReference type="Pfam" id="PF13416">
    <property type="entry name" value="SBP_bac_8"/>
    <property type="match status" value="1"/>
</dbReference>
<dbReference type="InterPro" id="IPR006059">
    <property type="entry name" value="SBP"/>
</dbReference>
<dbReference type="SUPFAM" id="SSF53850">
    <property type="entry name" value="Periplasmic binding protein-like II"/>
    <property type="match status" value="1"/>
</dbReference>
<protein>
    <submittedName>
        <fullName evidence="5">ABC transporter substrate-binding protein</fullName>
    </submittedName>
</protein>
<dbReference type="PANTHER" id="PTHR30061">
    <property type="entry name" value="MALTOSE-BINDING PERIPLASMIC PROTEIN"/>
    <property type="match status" value="1"/>
</dbReference>
<dbReference type="CDD" id="cd13585">
    <property type="entry name" value="PBP2_TMBP_like"/>
    <property type="match status" value="1"/>
</dbReference>
<dbReference type="PANTHER" id="PTHR30061:SF50">
    <property type="entry name" value="MALTOSE_MALTODEXTRIN-BINDING PERIPLASMIC PROTEIN"/>
    <property type="match status" value="1"/>
</dbReference>
<dbReference type="InterPro" id="IPR006311">
    <property type="entry name" value="TAT_signal"/>
</dbReference>
<feature type="signal peptide" evidence="4">
    <location>
        <begin position="1"/>
        <end position="24"/>
    </location>
</feature>